<reference evidence="1 2" key="1">
    <citation type="journal article" date="2015" name="Nature">
        <title>rRNA introns, odd ribosomes, and small enigmatic genomes across a large radiation of phyla.</title>
        <authorList>
            <person name="Brown C.T."/>
            <person name="Hug L.A."/>
            <person name="Thomas B.C."/>
            <person name="Sharon I."/>
            <person name="Castelle C.J."/>
            <person name="Singh A."/>
            <person name="Wilkins M.J."/>
            <person name="Williams K.H."/>
            <person name="Banfield J.F."/>
        </authorList>
    </citation>
    <scope>NUCLEOTIDE SEQUENCE [LARGE SCALE GENOMIC DNA]</scope>
</reference>
<sequence length="68" mass="7667">MTSMSPELKLALRYDRENPVGVEVVHDEEANKSIGFIGVRSDKKIKDQSAELFVVRAGKVQIKEIRLP</sequence>
<organism evidence="1 2">
    <name type="scientific">Candidatus Shapirobacteria bacterium GW2011_GWE2_38_30</name>
    <dbReference type="NCBI Taxonomy" id="1618490"/>
    <lineage>
        <taxon>Bacteria</taxon>
        <taxon>Candidatus Shapironibacteriota</taxon>
    </lineage>
</organism>
<dbReference type="STRING" id="1618490.US90_C0004G0017"/>
<dbReference type="EMBL" id="LBUT01000004">
    <property type="protein sequence ID" value="KKQ71065.1"/>
    <property type="molecule type" value="Genomic_DNA"/>
</dbReference>
<evidence type="ECO:0000313" key="1">
    <source>
        <dbReference type="EMBL" id="KKQ71065.1"/>
    </source>
</evidence>
<evidence type="ECO:0000313" key="2">
    <source>
        <dbReference type="Proteomes" id="UP000034406"/>
    </source>
</evidence>
<protein>
    <submittedName>
        <fullName evidence="1">Uncharacterized protein</fullName>
    </submittedName>
</protein>
<dbReference type="Proteomes" id="UP000034406">
    <property type="component" value="Unassembled WGS sequence"/>
</dbReference>
<accession>A0A0G0K6F7</accession>
<name>A0A0G0K6F7_9BACT</name>
<dbReference type="AlphaFoldDB" id="A0A0G0K6F7"/>
<proteinExistence type="predicted"/>
<gene>
    <name evidence="1" type="ORF">US90_C0004G0017</name>
</gene>
<comment type="caution">
    <text evidence="1">The sequence shown here is derived from an EMBL/GenBank/DDBJ whole genome shotgun (WGS) entry which is preliminary data.</text>
</comment>